<dbReference type="PROSITE" id="PS50850">
    <property type="entry name" value="MFS"/>
    <property type="match status" value="1"/>
</dbReference>
<evidence type="ECO:0000313" key="10">
    <source>
        <dbReference type="Proteomes" id="UP000002190"/>
    </source>
</evidence>
<protein>
    <submittedName>
        <fullName evidence="9">Major facilitator superfamily MFS_1</fullName>
    </submittedName>
</protein>
<dbReference type="Gene3D" id="1.20.1250.20">
    <property type="entry name" value="MFS general substrate transporter like domains"/>
    <property type="match status" value="2"/>
</dbReference>
<keyword evidence="3" id="KW-1003">Cell membrane</keyword>
<feature type="transmembrane region" description="Helical" evidence="7">
    <location>
        <begin position="404"/>
        <end position="425"/>
    </location>
</feature>
<feature type="transmembrane region" description="Helical" evidence="7">
    <location>
        <begin position="115"/>
        <end position="135"/>
    </location>
</feature>
<name>D5WGJ3_PARAM</name>
<sequence length="467" mass="50220">MQTNASASSGHSSQARKATASGWIGSALEYYDFFIYAQAAALIFPQLFFPSGNPKIAIVASLATYGVGYVARPIGAIVLGHWGDTHGRKNVLLLCMFLMGLSTMAVGLLPTYHQIGFLAPVLLVVLRLIQGFAVAGEISGASSMILEHAPFGRRGYYASFTLQGVQAGQILAAAVFLPLAYYMDDASFNSWGWRIPFLLSAIVLIAGYIIRREVHETPAFEKEGASGGVPRSPIVEAFKYNWRDMLRVVLCSLMNVIPVVATIFGAAYAVQPSYGIGFSKSLYLWIPVIGNIVAVLVIPYVGNLSDRIGRRLPIIVGALGAGLLSFAYLYAISIHNVPLAMVMSILMWGVIYQGYNAIFPSFYPELFPTRSRVSAMAIGQNIGTTITALLPALFAYVAPPGSHNVPLTIGAITFGITIVCAISAWSARENFRVRLGDLGEKNVVPMDKLSYDALRAQSMAAGKKAVA</sequence>
<reference evidence="9 10" key="2">
    <citation type="journal article" date="2012" name="J. Bacteriol.">
        <title>Genome Sequences of Burkholderia sp. Strains CCGE1002 and H160, Isolated from Legume Nodules in Mexico and Brazil.</title>
        <authorList>
            <person name="Ormeno-Orrillo E."/>
            <person name="Rogel M.A."/>
            <person name="Chueire L.M."/>
            <person name="Tiedje J.M."/>
            <person name="Martinez-Romero E."/>
            <person name="Hungria M."/>
        </authorList>
    </citation>
    <scope>NUCLEOTIDE SEQUENCE [LARGE SCALE GENOMIC DNA]</scope>
    <source>
        <strain evidence="9 10">CCGE1002</strain>
    </source>
</reference>
<dbReference type="InterPro" id="IPR020846">
    <property type="entry name" value="MFS_dom"/>
</dbReference>
<feature type="transmembrane region" description="Helical" evidence="7">
    <location>
        <begin position="248"/>
        <end position="270"/>
    </location>
</feature>
<evidence type="ECO:0000256" key="4">
    <source>
        <dbReference type="ARBA" id="ARBA00022692"/>
    </source>
</evidence>
<feature type="transmembrane region" description="Helical" evidence="7">
    <location>
        <begin position="91"/>
        <end position="109"/>
    </location>
</feature>
<keyword evidence="5 7" id="KW-1133">Transmembrane helix</keyword>
<dbReference type="RefSeq" id="WP_013091413.1">
    <property type="nucleotide sequence ID" value="NC_014118.1"/>
</dbReference>
<dbReference type="SUPFAM" id="SSF103473">
    <property type="entry name" value="MFS general substrate transporter"/>
    <property type="match status" value="1"/>
</dbReference>
<evidence type="ECO:0000256" key="7">
    <source>
        <dbReference type="SAM" id="Phobius"/>
    </source>
</evidence>
<feature type="transmembrane region" description="Helical" evidence="7">
    <location>
        <begin position="339"/>
        <end position="363"/>
    </location>
</feature>
<feature type="transmembrane region" description="Helical" evidence="7">
    <location>
        <begin position="375"/>
        <end position="398"/>
    </location>
</feature>
<comment type="subcellular location">
    <subcellularLocation>
        <location evidence="1">Cell membrane</location>
        <topology evidence="1">Multi-pass membrane protein</topology>
    </subcellularLocation>
</comment>
<evidence type="ECO:0000259" key="8">
    <source>
        <dbReference type="PROSITE" id="PS50850"/>
    </source>
</evidence>
<dbReference type="Pfam" id="PF07690">
    <property type="entry name" value="MFS_1"/>
    <property type="match status" value="1"/>
</dbReference>
<dbReference type="Proteomes" id="UP000002190">
    <property type="component" value="Chromosome 2"/>
</dbReference>
<gene>
    <name evidence="9" type="ordered locus">BC1002_3584</name>
</gene>
<keyword evidence="6 7" id="KW-0472">Membrane</keyword>
<feature type="transmembrane region" description="Helical" evidence="7">
    <location>
        <begin position="282"/>
        <end position="302"/>
    </location>
</feature>
<evidence type="ECO:0000313" key="9">
    <source>
        <dbReference type="EMBL" id="ADG17612.1"/>
    </source>
</evidence>
<feature type="transmembrane region" description="Helical" evidence="7">
    <location>
        <begin position="314"/>
        <end position="333"/>
    </location>
</feature>
<dbReference type="KEGG" id="bge:BC1002_3584"/>
<feature type="transmembrane region" description="Helical" evidence="7">
    <location>
        <begin position="156"/>
        <end position="179"/>
    </location>
</feature>
<keyword evidence="4 7" id="KW-0812">Transmembrane</keyword>
<dbReference type="InterPro" id="IPR011701">
    <property type="entry name" value="MFS"/>
</dbReference>
<dbReference type="GO" id="GO:0022857">
    <property type="term" value="F:transmembrane transporter activity"/>
    <property type="evidence" value="ECO:0007669"/>
    <property type="project" value="InterPro"/>
</dbReference>
<dbReference type="GeneID" id="301094882"/>
<reference evidence="10" key="1">
    <citation type="submission" date="2010-04" db="EMBL/GenBank/DDBJ databases">
        <title>Complete sequence of chromosome 2 of Burkholderia sp. CCGE1002.</title>
        <authorList>
            <consortium name="US DOE Joint Genome Institute"/>
            <person name="Lucas S."/>
            <person name="Copeland A."/>
            <person name="Lapidus A."/>
            <person name="Cheng J.-F."/>
            <person name="Bruce D."/>
            <person name="Goodwin L."/>
            <person name="Pitluck S."/>
            <person name="Chertkov O."/>
            <person name="Detter J.C."/>
            <person name="Han C."/>
            <person name="Tapia R."/>
            <person name="Land M."/>
            <person name="Hauser L."/>
            <person name="Kyrpides N."/>
            <person name="Ovchinnikova G."/>
            <person name="Martinez-Romero E."/>
            <person name="Hernandez M.A.R."/>
            <person name="Tiedje J.M."/>
            <person name="Woyke T."/>
        </authorList>
    </citation>
    <scope>NUCLEOTIDE SEQUENCE [LARGE SCALE GENOMIC DNA]</scope>
    <source>
        <strain evidence="10">CCGE1002</strain>
    </source>
</reference>
<organism evidence="9 10">
    <name type="scientific">Paraburkholderia atlantica</name>
    <dbReference type="NCBI Taxonomy" id="2654982"/>
    <lineage>
        <taxon>Bacteria</taxon>
        <taxon>Pseudomonadati</taxon>
        <taxon>Pseudomonadota</taxon>
        <taxon>Betaproteobacteria</taxon>
        <taxon>Burkholderiales</taxon>
        <taxon>Burkholderiaceae</taxon>
        <taxon>Paraburkholderia</taxon>
    </lineage>
</organism>
<dbReference type="EMBL" id="CP002014">
    <property type="protein sequence ID" value="ADG17612.1"/>
    <property type="molecule type" value="Genomic_DNA"/>
</dbReference>
<evidence type="ECO:0000256" key="3">
    <source>
        <dbReference type="ARBA" id="ARBA00022475"/>
    </source>
</evidence>
<dbReference type="HOGENOM" id="CLU_001265_39_5_4"/>
<dbReference type="PROSITE" id="PS00216">
    <property type="entry name" value="SUGAR_TRANSPORT_1"/>
    <property type="match status" value="1"/>
</dbReference>
<evidence type="ECO:0000256" key="5">
    <source>
        <dbReference type="ARBA" id="ARBA00022989"/>
    </source>
</evidence>
<dbReference type="InterPro" id="IPR005829">
    <property type="entry name" value="Sugar_transporter_CS"/>
</dbReference>
<evidence type="ECO:0000256" key="1">
    <source>
        <dbReference type="ARBA" id="ARBA00004651"/>
    </source>
</evidence>
<evidence type="ECO:0000256" key="2">
    <source>
        <dbReference type="ARBA" id="ARBA00022448"/>
    </source>
</evidence>
<dbReference type="AlphaFoldDB" id="D5WGJ3"/>
<dbReference type="CDD" id="cd17369">
    <property type="entry name" value="MFS_ShiA_like"/>
    <property type="match status" value="1"/>
</dbReference>
<keyword evidence="2" id="KW-0813">Transport</keyword>
<feature type="transmembrane region" description="Helical" evidence="7">
    <location>
        <begin position="56"/>
        <end position="79"/>
    </location>
</feature>
<dbReference type="InterPro" id="IPR036259">
    <property type="entry name" value="MFS_trans_sf"/>
</dbReference>
<dbReference type="eggNOG" id="COG0477">
    <property type="taxonomic scope" value="Bacteria"/>
</dbReference>
<dbReference type="GO" id="GO:0005886">
    <property type="term" value="C:plasma membrane"/>
    <property type="evidence" value="ECO:0007669"/>
    <property type="project" value="UniProtKB-SubCell"/>
</dbReference>
<evidence type="ECO:0000256" key="6">
    <source>
        <dbReference type="ARBA" id="ARBA00023136"/>
    </source>
</evidence>
<feature type="domain" description="Major facilitator superfamily (MFS) profile" evidence="8">
    <location>
        <begin position="18"/>
        <end position="432"/>
    </location>
</feature>
<dbReference type="PANTHER" id="PTHR43045">
    <property type="entry name" value="SHIKIMATE TRANSPORTER"/>
    <property type="match status" value="1"/>
</dbReference>
<dbReference type="PANTHER" id="PTHR43045:SF1">
    <property type="entry name" value="SHIKIMATE TRANSPORTER"/>
    <property type="match status" value="1"/>
</dbReference>
<feature type="transmembrane region" description="Helical" evidence="7">
    <location>
        <begin position="191"/>
        <end position="210"/>
    </location>
</feature>
<dbReference type="STRING" id="640511.BC1002_3584"/>
<dbReference type="FunFam" id="1.20.1250.20:FF:000001">
    <property type="entry name" value="Dicarboxylate MFS transporter"/>
    <property type="match status" value="1"/>
</dbReference>
<proteinExistence type="predicted"/>
<accession>D5WGJ3</accession>